<protein>
    <submittedName>
        <fullName evidence="3">PAP2 superfamily protein</fullName>
    </submittedName>
</protein>
<feature type="transmembrane region" description="Helical" evidence="1">
    <location>
        <begin position="75"/>
        <end position="91"/>
    </location>
</feature>
<dbReference type="Gene3D" id="1.20.144.10">
    <property type="entry name" value="Phosphatidic acid phosphatase type 2/haloperoxidase"/>
    <property type="match status" value="1"/>
</dbReference>
<dbReference type="Proteomes" id="UP000318053">
    <property type="component" value="Unassembled WGS sequence"/>
</dbReference>
<proteinExistence type="predicted"/>
<comment type="caution">
    <text evidence="3">The sequence shown here is derived from an EMBL/GenBank/DDBJ whole genome shotgun (WGS) entry which is preliminary data.</text>
</comment>
<accession>A0A5C5XW90</accession>
<dbReference type="OrthoDB" id="7473699at2"/>
<dbReference type="EMBL" id="SJPK01000004">
    <property type="protein sequence ID" value="TWT67180.1"/>
    <property type="molecule type" value="Genomic_DNA"/>
</dbReference>
<dbReference type="InterPro" id="IPR036938">
    <property type="entry name" value="PAP2/HPO_sf"/>
</dbReference>
<reference evidence="3 4" key="1">
    <citation type="submission" date="2019-02" db="EMBL/GenBank/DDBJ databases">
        <title>Deep-cultivation of Planctomycetes and their phenomic and genomic characterization uncovers novel biology.</title>
        <authorList>
            <person name="Wiegand S."/>
            <person name="Jogler M."/>
            <person name="Boedeker C."/>
            <person name="Pinto D."/>
            <person name="Vollmers J."/>
            <person name="Rivas-Marin E."/>
            <person name="Kohn T."/>
            <person name="Peeters S.H."/>
            <person name="Heuer A."/>
            <person name="Rast P."/>
            <person name="Oberbeckmann S."/>
            <person name="Bunk B."/>
            <person name="Jeske O."/>
            <person name="Meyerdierks A."/>
            <person name="Storesund J.E."/>
            <person name="Kallscheuer N."/>
            <person name="Luecker S."/>
            <person name="Lage O.M."/>
            <person name="Pohl T."/>
            <person name="Merkel B.J."/>
            <person name="Hornburger P."/>
            <person name="Mueller R.-W."/>
            <person name="Bruemmer F."/>
            <person name="Labrenz M."/>
            <person name="Spormann A.M."/>
            <person name="Op Den Camp H."/>
            <person name="Overmann J."/>
            <person name="Amann R."/>
            <person name="Jetten M.S.M."/>
            <person name="Mascher T."/>
            <person name="Medema M.H."/>
            <person name="Devos D.P."/>
            <person name="Kaster A.-K."/>
            <person name="Ovreas L."/>
            <person name="Rohde M."/>
            <person name="Galperin M.Y."/>
            <person name="Jogler C."/>
        </authorList>
    </citation>
    <scope>NUCLEOTIDE SEQUENCE [LARGE SCALE GENOMIC DNA]</scope>
    <source>
        <strain evidence="3 4">CA85</strain>
    </source>
</reference>
<dbReference type="RefSeq" id="WP_146391117.1">
    <property type="nucleotide sequence ID" value="NZ_SJPK01000004.1"/>
</dbReference>
<feature type="transmembrane region" description="Helical" evidence="1">
    <location>
        <begin position="138"/>
        <end position="160"/>
    </location>
</feature>
<keyword evidence="1" id="KW-1133">Transmembrane helix</keyword>
<keyword evidence="1" id="KW-0812">Transmembrane</keyword>
<keyword evidence="1" id="KW-0472">Membrane</keyword>
<gene>
    <name evidence="3" type="ORF">CA85_20290</name>
</gene>
<organism evidence="3 4">
    <name type="scientific">Allorhodopirellula solitaria</name>
    <dbReference type="NCBI Taxonomy" id="2527987"/>
    <lineage>
        <taxon>Bacteria</taxon>
        <taxon>Pseudomonadati</taxon>
        <taxon>Planctomycetota</taxon>
        <taxon>Planctomycetia</taxon>
        <taxon>Pirellulales</taxon>
        <taxon>Pirellulaceae</taxon>
        <taxon>Allorhodopirellula</taxon>
    </lineage>
</organism>
<evidence type="ECO:0000313" key="4">
    <source>
        <dbReference type="Proteomes" id="UP000318053"/>
    </source>
</evidence>
<feature type="transmembrane region" description="Helical" evidence="1">
    <location>
        <begin position="167"/>
        <end position="186"/>
    </location>
</feature>
<feature type="transmembrane region" description="Helical" evidence="1">
    <location>
        <begin position="192"/>
        <end position="212"/>
    </location>
</feature>
<dbReference type="AlphaFoldDB" id="A0A5C5XW90"/>
<keyword evidence="4" id="KW-1185">Reference proteome</keyword>
<feature type="transmembrane region" description="Helical" evidence="1">
    <location>
        <begin position="20"/>
        <end position="39"/>
    </location>
</feature>
<feature type="transmembrane region" description="Helical" evidence="1">
    <location>
        <begin position="98"/>
        <end position="118"/>
    </location>
</feature>
<evidence type="ECO:0000256" key="1">
    <source>
        <dbReference type="SAM" id="Phobius"/>
    </source>
</evidence>
<dbReference type="SUPFAM" id="SSF48317">
    <property type="entry name" value="Acid phosphatase/Vanadium-dependent haloperoxidase"/>
    <property type="match status" value="1"/>
</dbReference>
<dbReference type="Pfam" id="PF01569">
    <property type="entry name" value="PAP2"/>
    <property type="match status" value="1"/>
</dbReference>
<evidence type="ECO:0000259" key="2">
    <source>
        <dbReference type="Pfam" id="PF01569"/>
    </source>
</evidence>
<evidence type="ECO:0000313" key="3">
    <source>
        <dbReference type="EMBL" id="TWT67180.1"/>
    </source>
</evidence>
<name>A0A5C5XW90_9BACT</name>
<feature type="domain" description="Phosphatidic acid phosphatase type 2/haloperoxidase" evidence="2">
    <location>
        <begin position="134"/>
        <end position="214"/>
    </location>
</feature>
<dbReference type="InterPro" id="IPR000326">
    <property type="entry name" value="PAP2/HPO"/>
</dbReference>
<sequence>MNHQPSIERRFLLSPSQRLVSAGVLLMLGILLGAASIAVQGPLPGDVAATRFLQSVLGPEPAWAGPITQSAKHPYVWGMLAVGCLLAWIRAGWRGPTAVIGVFAAVKVLDFALRATIYTPKPIEEFVAVASASESSGFPSSFGLVYAALFGSVIFAVSSARNWQSNVAIVISIFMITVGSISRIVLGGHWTSQLLASLCIGFSFVIFATYLLNRSGQTPGEQLAKQSPEHP</sequence>